<dbReference type="GO" id="GO:0005840">
    <property type="term" value="C:ribosome"/>
    <property type="evidence" value="ECO:0007669"/>
    <property type="project" value="UniProtKB-KW"/>
</dbReference>
<proteinExistence type="inferred from homology"/>
<evidence type="ECO:0000256" key="1">
    <source>
        <dbReference type="ARBA" id="ARBA00004173"/>
    </source>
</evidence>
<protein>
    <recommendedName>
        <fullName evidence="6">Large ribosomal subunit protein mL50</fullName>
    </recommendedName>
</protein>
<evidence type="ECO:0000313" key="8">
    <source>
        <dbReference type="EMBL" id="KAJ5327779.1"/>
    </source>
</evidence>
<dbReference type="Pfam" id="PF10501">
    <property type="entry name" value="Ribosomal_L50"/>
    <property type="match status" value="1"/>
</dbReference>
<evidence type="ECO:0000256" key="6">
    <source>
        <dbReference type="ARBA" id="ARBA00035183"/>
    </source>
</evidence>
<evidence type="ECO:0000256" key="4">
    <source>
        <dbReference type="ARBA" id="ARBA00023128"/>
    </source>
</evidence>
<organism evidence="8 9">
    <name type="scientific">Penicillium brevicompactum</name>
    <dbReference type="NCBI Taxonomy" id="5074"/>
    <lineage>
        <taxon>Eukaryota</taxon>
        <taxon>Fungi</taxon>
        <taxon>Dikarya</taxon>
        <taxon>Ascomycota</taxon>
        <taxon>Pezizomycotina</taxon>
        <taxon>Eurotiomycetes</taxon>
        <taxon>Eurotiomycetidae</taxon>
        <taxon>Eurotiales</taxon>
        <taxon>Aspergillaceae</taxon>
        <taxon>Penicillium</taxon>
    </lineage>
</organism>
<dbReference type="AlphaFoldDB" id="A0A9W9Q5X7"/>
<gene>
    <name evidence="8" type="ORF">N7452_008169</name>
</gene>
<comment type="similarity">
    <text evidence="2">Belongs to the mitochondrion-specific ribosomal protein mL50 family.</text>
</comment>
<comment type="caution">
    <text evidence="8">The sequence shown here is derived from an EMBL/GenBank/DDBJ whole genome shotgun (WGS) entry which is preliminary data.</text>
</comment>
<feature type="compositionally biased region" description="Polar residues" evidence="7">
    <location>
        <begin position="65"/>
        <end position="75"/>
    </location>
</feature>
<dbReference type="GO" id="GO:1990904">
    <property type="term" value="C:ribonucleoprotein complex"/>
    <property type="evidence" value="ECO:0007669"/>
    <property type="project" value="UniProtKB-KW"/>
</dbReference>
<dbReference type="GO" id="GO:0005739">
    <property type="term" value="C:mitochondrion"/>
    <property type="evidence" value="ECO:0007669"/>
    <property type="project" value="UniProtKB-SubCell"/>
</dbReference>
<name>A0A9W9Q5X7_PENBR</name>
<comment type="subcellular location">
    <subcellularLocation>
        <location evidence="1">Mitochondrion</location>
    </subcellularLocation>
</comment>
<evidence type="ECO:0000256" key="3">
    <source>
        <dbReference type="ARBA" id="ARBA00022980"/>
    </source>
</evidence>
<keyword evidence="3" id="KW-0689">Ribosomal protein</keyword>
<keyword evidence="5" id="KW-0687">Ribonucleoprotein</keyword>
<evidence type="ECO:0000256" key="5">
    <source>
        <dbReference type="ARBA" id="ARBA00023274"/>
    </source>
</evidence>
<evidence type="ECO:0000256" key="2">
    <source>
        <dbReference type="ARBA" id="ARBA00008860"/>
    </source>
</evidence>
<reference evidence="8" key="2">
    <citation type="journal article" date="2023" name="IMA Fungus">
        <title>Comparative genomic study of the Penicillium genus elucidates a diverse pangenome and 15 lateral gene transfer events.</title>
        <authorList>
            <person name="Petersen C."/>
            <person name="Sorensen T."/>
            <person name="Nielsen M.R."/>
            <person name="Sondergaard T.E."/>
            <person name="Sorensen J.L."/>
            <person name="Fitzpatrick D.A."/>
            <person name="Frisvad J.C."/>
            <person name="Nielsen K.L."/>
        </authorList>
    </citation>
    <scope>NUCLEOTIDE SEQUENCE</scope>
    <source>
        <strain evidence="8">IBT 35673</strain>
    </source>
</reference>
<sequence length="382" mass="42134">MRPSMRVPLREAKFICSSCRPVSTPRVSPLGQFRQYASDSPGLLERTRRKLWGTDSPPGQADPYSGSQIMPQSDLSPPEKPADQDFNLTHHDSEEAEIDNLNWEELPTVGYLPQNEWKIKGPQKSDQVEAWYANNQPLTHSQAVHHAAVQVALAHIAGKNFHTLSGINLTAFSRGIQQCRFEGEAGNWGDRLRFPSANVMDILIREVAGPNVAKPRVNSILSALSEAGDNHPAVYKSDSNTKVQNTIDSLSLADGRIKFALVSLISKLTSQRVSDSVVSSSTVGEVKSTYKELLKKTARSNPVILHQAMDKKGAAELANIKIFDVRQTRHDSDEASGRKKAIVSALYTNGLIKRALVPKKPKDKWLKQSTEAKNIKKSLASL</sequence>
<reference evidence="8" key="1">
    <citation type="submission" date="2022-12" db="EMBL/GenBank/DDBJ databases">
        <authorList>
            <person name="Petersen C."/>
        </authorList>
    </citation>
    <scope>NUCLEOTIDE SEQUENCE</scope>
    <source>
        <strain evidence="8">IBT 35673</strain>
    </source>
</reference>
<feature type="region of interest" description="Disordered" evidence="7">
    <location>
        <begin position="22"/>
        <end position="85"/>
    </location>
</feature>
<dbReference type="EMBL" id="JAPZBQ010000005">
    <property type="protein sequence ID" value="KAJ5327779.1"/>
    <property type="molecule type" value="Genomic_DNA"/>
</dbReference>
<dbReference type="InterPro" id="IPR018305">
    <property type="entry name" value="Ribosomal_m50"/>
</dbReference>
<dbReference type="Proteomes" id="UP001147695">
    <property type="component" value="Unassembled WGS sequence"/>
</dbReference>
<evidence type="ECO:0000256" key="7">
    <source>
        <dbReference type="SAM" id="MobiDB-lite"/>
    </source>
</evidence>
<keyword evidence="4" id="KW-0496">Mitochondrion</keyword>
<accession>A0A9W9Q5X7</accession>
<evidence type="ECO:0000313" key="9">
    <source>
        <dbReference type="Proteomes" id="UP001147695"/>
    </source>
</evidence>